<organism evidence="2 3">
    <name type="scientific">Rhodohalobacter sulfatireducens</name>
    <dbReference type="NCBI Taxonomy" id="2911366"/>
    <lineage>
        <taxon>Bacteria</taxon>
        <taxon>Pseudomonadati</taxon>
        <taxon>Balneolota</taxon>
        <taxon>Balneolia</taxon>
        <taxon>Balneolales</taxon>
        <taxon>Balneolaceae</taxon>
        <taxon>Rhodohalobacter</taxon>
    </lineage>
</organism>
<dbReference type="Gene3D" id="2.70.70.10">
    <property type="entry name" value="Glucose Permease (Domain IIA)"/>
    <property type="match status" value="1"/>
</dbReference>
<gene>
    <name evidence="2" type="ORF">L6773_16175</name>
</gene>
<dbReference type="EMBL" id="JAKLWS010000026">
    <property type="protein sequence ID" value="MCG2590116.1"/>
    <property type="molecule type" value="Genomic_DNA"/>
</dbReference>
<dbReference type="PANTHER" id="PTHR21666:SF270">
    <property type="entry name" value="MUREIN HYDROLASE ACTIVATOR ENVC"/>
    <property type="match status" value="1"/>
</dbReference>
<accession>A0ABS9KGY9</accession>
<protein>
    <submittedName>
        <fullName evidence="2">Peptidoglycan DD-metalloendopeptidase family protein</fullName>
    </submittedName>
</protein>
<proteinExistence type="predicted"/>
<dbReference type="SUPFAM" id="SSF51261">
    <property type="entry name" value="Duplicated hybrid motif"/>
    <property type="match status" value="1"/>
</dbReference>
<reference evidence="2" key="1">
    <citation type="submission" date="2022-01" db="EMBL/GenBank/DDBJ databases">
        <authorList>
            <person name="Wang Y."/>
        </authorList>
    </citation>
    <scope>NUCLEOTIDE SEQUENCE</scope>
    <source>
        <strain evidence="2">WB101</strain>
    </source>
</reference>
<name>A0ABS9KGY9_9BACT</name>
<evidence type="ECO:0000313" key="3">
    <source>
        <dbReference type="Proteomes" id="UP001165366"/>
    </source>
</evidence>
<dbReference type="InterPro" id="IPR011055">
    <property type="entry name" value="Dup_hybrid_motif"/>
</dbReference>
<keyword evidence="3" id="KW-1185">Reference proteome</keyword>
<dbReference type="Pfam" id="PF01551">
    <property type="entry name" value="Peptidase_M23"/>
    <property type="match status" value="1"/>
</dbReference>
<evidence type="ECO:0000313" key="2">
    <source>
        <dbReference type="EMBL" id="MCG2590116.1"/>
    </source>
</evidence>
<dbReference type="CDD" id="cd12797">
    <property type="entry name" value="M23_peptidase"/>
    <property type="match status" value="1"/>
</dbReference>
<dbReference type="PANTHER" id="PTHR21666">
    <property type="entry name" value="PEPTIDASE-RELATED"/>
    <property type="match status" value="1"/>
</dbReference>
<dbReference type="InterPro" id="IPR050570">
    <property type="entry name" value="Cell_wall_metabolism_enzyme"/>
</dbReference>
<comment type="caution">
    <text evidence="2">The sequence shown here is derived from an EMBL/GenBank/DDBJ whole genome shotgun (WGS) entry which is preliminary data.</text>
</comment>
<feature type="domain" description="M23ase beta-sheet core" evidence="1">
    <location>
        <begin position="81"/>
        <end position="178"/>
    </location>
</feature>
<sequence length="214" mass="24011">MELSELPSFDFESIIKSAVKKKDTHPVMDLPVDYEEFNLTSEFDRDSITAFVKSGGWAVGGYLEKRGVMYSAPRYADGRNIHMGIDIWAKAGEPVYAVLDGVVAYSTFQNDEGNYGGTLILKHMVEGQEIYALYGHLSKESLELHINGEKKKKGEVVGWLGEESENGNWPTHLHYQLCIEDPGEPDMPGVVAKENLIPARERYPDPRILLGDIY</sequence>
<dbReference type="Proteomes" id="UP001165366">
    <property type="component" value="Unassembled WGS sequence"/>
</dbReference>
<reference evidence="2" key="2">
    <citation type="submission" date="2024-05" db="EMBL/GenBank/DDBJ databases">
        <title>Rhodohalobacter halophilus gen. nov., sp. nov., a moderately halophilic member of the family Balneolaceae.</title>
        <authorList>
            <person name="Xia J."/>
        </authorList>
    </citation>
    <scope>NUCLEOTIDE SEQUENCE</scope>
    <source>
        <strain evidence="2">WB101</strain>
    </source>
</reference>
<dbReference type="InterPro" id="IPR016047">
    <property type="entry name" value="M23ase_b-sheet_dom"/>
</dbReference>
<dbReference type="RefSeq" id="WP_237855473.1">
    <property type="nucleotide sequence ID" value="NZ_JAKLWS010000026.1"/>
</dbReference>
<evidence type="ECO:0000259" key="1">
    <source>
        <dbReference type="Pfam" id="PF01551"/>
    </source>
</evidence>